<gene>
    <name evidence="1" type="ORF">B0H63DRAFT_513445</name>
</gene>
<dbReference type="Proteomes" id="UP001285441">
    <property type="component" value="Unassembled WGS sequence"/>
</dbReference>
<organism evidence="1 2">
    <name type="scientific">Podospora didyma</name>
    <dbReference type="NCBI Taxonomy" id="330526"/>
    <lineage>
        <taxon>Eukaryota</taxon>
        <taxon>Fungi</taxon>
        <taxon>Dikarya</taxon>
        <taxon>Ascomycota</taxon>
        <taxon>Pezizomycotina</taxon>
        <taxon>Sordariomycetes</taxon>
        <taxon>Sordariomycetidae</taxon>
        <taxon>Sordariales</taxon>
        <taxon>Podosporaceae</taxon>
        <taxon>Podospora</taxon>
    </lineage>
</organism>
<dbReference type="EMBL" id="JAULSW010000008">
    <property type="protein sequence ID" value="KAK3371894.1"/>
    <property type="molecule type" value="Genomic_DNA"/>
</dbReference>
<proteinExistence type="predicted"/>
<comment type="caution">
    <text evidence="1">The sequence shown here is derived from an EMBL/GenBank/DDBJ whole genome shotgun (WGS) entry which is preliminary data.</text>
</comment>
<evidence type="ECO:0000313" key="2">
    <source>
        <dbReference type="Proteomes" id="UP001285441"/>
    </source>
</evidence>
<reference evidence="1" key="2">
    <citation type="submission" date="2023-06" db="EMBL/GenBank/DDBJ databases">
        <authorList>
            <consortium name="Lawrence Berkeley National Laboratory"/>
            <person name="Haridas S."/>
            <person name="Hensen N."/>
            <person name="Bonometti L."/>
            <person name="Westerberg I."/>
            <person name="Brannstrom I.O."/>
            <person name="Guillou S."/>
            <person name="Cros-Aarteil S."/>
            <person name="Calhoun S."/>
            <person name="Kuo A."/>
            <person name="Mondo S."/>
            <person name="Pangilinan J."/>
            <person name="Riley R."/>
            <person name="LaButti K."/>
            <person name="Andreopoulos B."/>
            <person name="Lipzen A."/>
            <person name="Chen C."/>
            <person name="Yanf M."/>
            <person name="Daum C."/>
            <person name="Ng V."/>
            <person name="Clum A."/>
            <person name="Steindorff A."/>
            <person name="Ohm R."/>
            <person name="Martin F."/>
            <person name="Silar P."/>
            <person name="Natvig D."/>
            <person name="Lalanne C."/>
            <person name="Gautier V."/>
            <person name="Ament-velasquez S.L."/>
            <person name="Kruys A."/>
            <person name="Hutchinson M.I."/>
            <person name="Powell A.J."/>
            <person name="Barry K."/>
            <person name="Miller A.N."/>
            <person name="Grigoriev I.V."/>
            <person name="Debuchy R."/>
            <person name="Gladieux P."/>
            <person name="Thoren M.H."/>
            <person name="Johannesson H."/>
        </authorList>
    </citation>
    <scope>NUCLEOTIDE SEQUENCE</scope>
    <source>
        <strain evidence="1">CBS 232.78</strain>
    </source>
</reference>
<dbReference type="SUPFAM" id="SSF56112">
    <property type="entry name" value="Protein kinase-like (PK-like)"/>
    <property type="match status" value="1"/>
</dbReference>
<dbReference type="InterPro" id="IPR011009">
    <property type="entry name" value="Kinase-like_dom_sf"/>
</dbReference>
<accession>A0AAE0N737</accession>
<evidence type="ECO:0000313" key="1">
    <source>
        <dbReference type="EMBL" id="KAK3371894.1"/>
    </source>
</evidence>
<sequence>MDGYESDYLDESPCQILRKRSHDIVLPKPIPGEPERYRLPATQIIRNDFWPRPETVCFRFRARLVSATSTLADHNHPHVLKLHLDLSHTSRFIHRLVDLLPQCARSWVKSVLPEWFLPTDIILKQQKMIGEKEIAKELFDTEVRAYERLKDIQGAVVPIYYGQVRYDGRKALILQDVGGVSLAEPVCATLEVEEFSRLLQECYRALHAFAVHQSDAQCGNFHLIGGRLMALDLEMADFDLPADDNASLWRRVYHT</sequence>
<name>A0AAE0N737_9PEZI</name>
<reference evidence="1" key="1">
    <citation type="journal article" date="2023" name="Mol. Phylogenet. Evol.">
        <title>Genome-scale phylogeny and comparative genomics of the fungal order Sordariales.</title>
        <authorList>
            <person name="Hensen N."/>
            <person name="Bonometti L."/>
            <person name="Westerberg I."/>
            <person name="Brannstrom I.O."/>
            <person name="Guillou S."/>
            <person name="Cros-Aarteil S."/>
            <person name="Calhoun S."/>
            <person name="Haridas S."/>
            <person name="Kuo A."/>
            <person name="Mondo S."/>
            <person name="Pangilinan J."/>
            <person name="Riley R."/>
            <person name="LaButti K."/>
            <person name="Andreopoulos B."/>
            <person name="Lipzen A."/>
            <person name="Chen C."/>
            <person name="Yan M."/>
            <person name="Daum C."/>
            <person name="Ng V."/>
            <person name="Clum A."/>
            <person name="Steindorff A."/>
            <person name="Ohm R.A."/>
            <person name="Martin F."/>
            <person name="Silar P."/>
            <person name="Natvig D.O."/>
            <person name="Lalanne C."/>
            <person name="Gautier V."/>
            <person name="Ament-Velasquez S.L."/>
            <person name="Kruys A."/>
            <person name="Hutchinson M.I."/>
            <person name="Powell A.J."/>
            <person name="Barry K."/>
            <person name="Miller A.N."/>
            <person name="Grigoriev I.V."/>
            <person name="Debuchy R."/>
            <person name="Gladieux P."/>
            <person name="Hiltunen Thoren M."/>
            <person name="Johannesson H."/>
        </authorList>
    </citation>
    <scope>NUCLEOTIDE SEQUENCE</scope>
    <source>
        <strain evidence="1">CBS 232.78</strain>
    </source>
</reference>
<protein>
    <submittedName>
        <fullName evidence="1">Uncharacterized protein</fullName>
    </submittedName>
</protein>
<keyword evidence="2" id="KW-1185">Reference proteome</keyword>
<dbReference type="AlphaFoldDB" id="A0AAE0N737"/>